<keyword evidence="2" id="KW-1185">Reference proteome</keyword>
<reference evidence="1 2" key="1">
    <citation type="journal article" date="2016" name="Nat. Commun.">
        <title>Extremotolerant tardigrade genome and improved radiotolerance of human cultured cells by tardigrade-unique protein.</title>
        <authorList>
            <person name="Hashimoto T."/>
            <person name="Horikawa D.D."/>
            <person name="Saito Y."/>
            <person name="Kuwahara H."/>
            <person name="Kozuka-Hata H."/>
            <person name="Shin-I T."/>
            <person name="Minakuchi Y."/>
            <person name="Ohishi K."/>
            <person name="Motoyama A."/>
            <person name="Aizu T."/>
            <person name="Enomoto A."/>
            <person name="Kondo K."/>
            <person name="Tanaka S."/>
            <person name="Hara Y."/>
            <person name="Koshikawa S."/>
            <person name="Sagara H."/>
            <person name="Miura T."/>
            <person name="Yokobori S."/>
            <person name="Miyagawa K."/>
            <person name="Suzuki Y."/>
            <person name="Kubo T."/>
            <person name="Oyama M."/>
            <person name="Kohara Y."/>
            <person name="Fujiyama A."/>
            <person name="Arakawa K."/>
            <person name="Katayama T."/>
            <person name="Toyoda A."/>
            <person name="Kunieda T."/>
        </authorList>
    </citation>
    <scope>NUCLEOTIDE SEQUENCE [LARGE SCALE GENOMIC DNA]</scope>
    <source>
        <strain evidence="1 2">YOKOZUNA-1</strain>
    </source>
</reference>
<name>A0A1D1W958_RAMVA</name>
<dbReference type="AlphaFoldDB" id="A0A1D1W958"/>
<accession>A0A1D1W958</accession>
<organism evidence="1 2">
    <name type="scientific">Ramazzottius varieornatus</name>
    <name type="common">Water bear</name>
    <name type="synonym">Tardigrade</name>
    <dbReference type="NCBI Taxonomy" id="947166"/>
    <lineage>
        <taxon>Eukaryota</taxon>
        <taxon>Metazoa</taxon>
        <taxon>Ecdysozoa</taxon>
        <taxon>Tardigrada</taxon>
        <taxon>Eutardigrada</taxon>
        <taxon>Parachela</taxon>
        <taxon>Hypsibioidea</taxon>
        <taxon>Ramazzottiidae</taxon>
        <taxon>Ramazzottius</taxon>
    </lineage>
</organism>
<protein>
    <submittedName>
        <fullName evidence="1">Uncharacterized protein</fullName>
    </submittedName>
</protein>
<proteinExistence type="predicted"/>
<sequence length="198" mass="22312">MQYVEAILRPFFHRDGGNIEVIKATCLALGTPFFTKLIFPVDGGALGSEFHSRKILDSLRITLRTERDRSPVTRFLPSPIQLACYLCPATAGKISWKDYNVHVVSQHDVEVTSNSPRCERCLLLLKDLSVEQRLHHACYCPKRQAPLLASPTFSWGRKAPEPVGVRLPAPNFPVVFGEVDVEVLTLNENYIEVSFRSF</sequence>
<dbReference type="Proteomes" id="UP000186922">
    <property type="component" value="Unassembled WGS sequence"/>
</dbReference>
<gene>
    <name evidence="1" type="primary">RvY_19355-1</name>
    <name evidence="1" type="synonym">RvY_19355.1</name>
    <name evidence="1" type="ORF">RvY_19355</name>
</gene>
<evidence type="ECO:0000313" key="2">
    <source>
        <dbReference type="Proteomes" id="UP000186922"/>
    </source>
</evidence>
<comment type="caution">
    <text evidence="1">The sequence shown here is derived from an EMBL/GenBank/DDBJ whole genome shotgun (WGS) entry which is preliminary data.</text>
</comment>
<evidence type="ECO:0000313" key="1">
    <source>
        <dbReference type="EMBL" id="GAV09887.1"/>
    </source>
</evidence>
<dbReference type="EMBL" id="BDGG01000041">
    <property type="protein sequence ID" value="GAV09887.1"/>
    <property type="molecule type" value="Genomic_DNA"/>
</dbReference>